<gene>
    <name evidence="1" type="ORF">E2C01_085611</name>
</gene>
<sequence length="33" mass="3842">MLSLVWHCQVCSVGQKMQGHWRCRPAGLSEERK</sequence>
<dbReference type="AlphaFoldDB" id="A0A5B7J7B9"/>
<proteinExistence type="predicted"/>
<organism evidence="1 2">
    <name type="scientific">Portunus trituberculatus</name>
    <name type="common">Swimming crab</name>
    <name type="synonym">Neptunus trituberculatus</name>
    <dbReference type="NCBI Taxonomy" id="210409"/>
    <lineage>
        <taxon>Eukaryota</taxon>
        <taxon>Metazoa</taxon>
        <taxon>Ecdysozoa</taxon>
        <taxon>Arthropoda</taxon>
        <taxon>Crustacea</taxon>
        <taxon>Multicrustacea</taxon>
        <taxon>Malacostraca</taxon>
        <taxon>Eumalacostraca</taxon>
        <taxon>Eucarida</taxon>
        <taxon>Decapoda</taxon>
        <taxon>Pleocyemata</taxon>
        <taxon>Brachyura</taxon>
        <taxon>Eubrachyura</taxon>
        <taxon>Portunoidea</taxon>
        <taxon>Portunidae</taxon>
        <taxon>Portuninae</taxon>
        <taxon>Portunus</taxon>
    </lineage>
</organism>
<evidence type="ECO:0000313" key="2">
    <source>
        <dbReference type="Proteomes" id="UP000324222"/>
    </source>
</evidence>
<dbReference type="EMBL" id="VSRR010085030">
    <property type="protein sequence ID" value="MPC90615.1"/>
    <property type="molecule type" value="Genomic_DNA"/>
</dbReference>
<accession>A0A5B7J7B9</accession>
<name>A0A5B7J7B9_PORTR</name>
<dbReference type="Proteomes" id="UP000324222">
    <property type="component" value="Unassembled WGS sequence"/>
</dbReference>
<protein>
    <submittedName>
        <fullName evidence="1">Uncharacterized protein</fullName>
    </submittedName>
</protein>
<reference evidence="1 2" key="1">
    <citation type="submission" date="2019-05" db="EMBL/GenBank/DDBJ databases">
        <title>Another draft genome of Portunus trituberculatus and its Hox gene families provides insights of decapod evolution.</title>
        <authorList>
            <person name="Jeong J.-H."/>
            <person name="Song I."/>
            <person name="Kim S."/>
            <person name="Choi T."/>
            <person name="Kim D."/>
            <person name="Ryu S."/>
            <person name="Kim W."/>
        </authorList>
    </citation>
    <scope>NUCLEOTIDE SEQUENCE [LARGE SCALE GENOMIC DNA]</scope>
    <source>
        <tissue evidence="1">Muscle</tissue>
    </source>
</reference>
<keyword evidence="2" id="KW-1185">Reference proteome</keyword>
<comment type="caution">
    <text evidence="1">The sequence shown here is derived from an EMBL/GenBank/DDBJ whole genome shotgun (WGS) entry which is preliminary data.</text>
</comment>
<evidence type="ECO:0000313" key="1">
    <source>
        <dbReference type="EMBL" id="MPC90615.1"/>
    </source>
</evidence>